<dbReference type="OrthoDB" id="4557746at2"/>
<feature type="region of interest" description="Disordered" evidence="1">
    <location>
        <begin position="251"/>
        <end position="332"/>
    </location>
</feature>
<evidence type="ECO:0000256" key="2">
    <source>
        <dbReference type="SAM" id="Phobius"/>
    </source>
</evidence>
<keyword evidence="2" id="KW-1133">Transmembrane helix</keyword>
<name>A0A5N6AER3_9ACTN</name>
<proteinExistence type="predicted"/>
<accession>A0A5N6AER3</accession>
<reference evidence="3" key="1">
    <citation type="submission" date="2019-10" db="EMBL/GenBank/DDBJ databases">
        <title>Nonomuraea sp. nov., isolated from Phyllanthus amarus.</title>
        <authorList>
            <person name="Klykleung N."/>
            <person name="Tanasupawat S."/>
        </authorList>
    </citation>
    <scope>NUCLEOTIDE SEQUENCE [LARGE SCALE GENOMIC DNA]</scope>
    <source>
        <strain evidence="3">3MP-10</strain>
    </source>
</reference>
<keyword evidence="2" id="KW-0812">Transmembrane</keyword>
<keyword evidence="4" id="KW-1185">Reference proteome</keyword>
<dbReference type="AlphaFoldDB" id="A0A5N6AER3"/>
<evidence type="ECO:0000313" key="3">
    <source>
        <dbReference type="EMBL" id="KAB8167304.1"/>
    </source>
</evidence>
<feature type="transmembrane region" description="Helical" evidence="2">
    <location>
        <begin position="12"/>
        <end position="32"/>
    </location>
</feature>
<feature type="transmembrane region" description="Helical" evidence="2">
    <location>
        <begin position="44"/>
        <end position="62"/>
    </location>
</feature>
<sequence length="363" mass="39093">MARQSLADTGSPGVPGLLVWLIAGVQVIPAFAEGGVVGGVVRGFFGPILAALLWHLAMGIEVRHARPETASRGLLAVLGRDLRERALSRLGVARRGRDAAQITRDRWTDRAVEYADRLEQLPERARRRRARVSRRLARAVARSGVGTNPEQRRRLLDGLAARRGAAQLATIPLPSPWVLPEAPPAAGSPRALAGAELRRMHPVDAVRAVADAHPDAHPALVASIATEHGIPTSEAQADMVLRRRERAGGMRSVAASAAGQRRATVSARVGDVGSVRITDGTRDAHSDAQPDPHPETKPEHQDDGPELDPDPRLDEAREIDAAHVAEHGRPAGLRILQREMRIGQQRAQRIRAQLDRATEGAPS</sequence>
<evidence type="ECO:0000256" key="1">
    <source>
        <dbReference type="SAM" id="MobiDB-lite"/>
    </source>
</evidence>
<gene>
    <name evidence="3" type="ORF">FH607_009250</name>
</gene>
<evidence type="ECO:0000313" key="4">
    <source>
        <dbReference type="Proteomes" id="UP000314251"/>
    </source>
</evidence>
<feature type="compositionally biased region" description="Basic and acidic residues" evidence="1">
    <location>
        <begin position="279"/>
        <end position="329"/>
    </location>
</feature>
<dbReference type="Proteomes" id="UP000314251">
    <property type="component" value="Unassembled WGS sequence"/>
</dbReference>
<dbReference type="EMBL" id="VDLY02000005">
    <property type="protein sequence ID" value="KAB8167304.1"/>
    <property type="molecule type" value="Genomic_DNA"/>
</dbReference>
<protein>
    <recommendedName>
        <fullName evidence="5">DUF2637 domain-containing protein</fullName>
    </recommendedName>
</protein>
<keyword evidence="2" id="KW-0472">Membrane</keyword>
<organism evidence="3 4">
    <name type="scientific">Streptomyces mimosae</name>
    <dbReference type="NCBI Taxonomy" id="2586635"/>
    <lineage>
        <taxon>Bacteria</taxon>
        <taxon>Bacillati</taxon>
        <taxon>Actinomycetota</taxon>
        <taxon>Actinomycetes</taxon>
        <taxon>Kitasatosporales</taxon>
        <taxon>Streptomycetaceae</taxon>
        <taxon>Streptomyces</taxon>
    </lineage>
</organism>
<comment type="caution">
    <text evidence="3">The sequence shown here is derived from an EMBL/GenBank/DDBJ whole genome shotgun (WGS) entry which is preliminary data.</text>
</comment>
<evidence type="ECO:0008006" key="5">
    <source>
        <dbReference type="Google" id="ProtNLM"/>
    </source>
</evidence>